<dbReference type="SUPFAM" id="SSF48726">
    <property type="entry name" value="Immunoglobulin"/>
    <property type="match status" value="1"/>
</dbReference>
<evidence type="ECO:0000313" key="3">
    <source>
        <dbReference type="Proteomes" id="UP000838756"/>
    </source>
</evidence>
<feature type="region of interest" description="Disordered" evidence="1">
    <location>
        <begin position="60"/>
        <end position="99"/>
    </location>
</feature>
<protein>
    <submittedName>
        <fullName evidence="2">Jg604 protein</fullName>
    </submittedName>
</protein>
<dbReference type="Gene3D" id="2.60.40.10">
    <property type="entry name" value="Immunoglobulins"/>
    <property type="match status" value="1"/>
</dbReference>
<reference evidence="2" key="1">
    <citation type="submission" date="2022-03" db="EMBL/GenBank/DDBJ databases">
        <authorList>
            <person name="Lindestad O."/>
        </authorList>
    </citation>
    <scope>NUCLEOTIDE SEQUENCE</scope>
</reference>
<dbReference type="InterPro" id="IPR013783">
    <property type="entry name" value="Ig-like_fold"/>
</dbReference>
<evidence type="ECO:0000256" key="1">
    <source>
        <dbReference type="SAM" id="MobiDB-lite"/>
    </source>
</evidence>
<keyword evidence="3" id="KW-1185">Reference proteome</keyword>
<dbReference type="Proteomes" id="UP000838756">
    <property type="component" value="Unassembled WGS sequence"/>
</dbReference>
<dbReference type="AlphaFoldDB" id="A0A8S4RX44"/>
<organism evidence="2 3">
    <name type="scientific">Pararge aegeria aegeria</name>
    <dbReference type="NCBI Taxonomy" id="348720"/>
    <lineage>
        <taxon>Eukaryota</taxon>
        <taxon>Metazoa</taxon>
        <taxon>Ecdysozoa</taxon>
        <taxon>Arthropoda</taxon>
        <taxon>Hexapoda</taxon>
        <taxon>Insecta</taxon>
        <taxon>Pterygota</taxon>
        <taxon>Neoptera</taxon>
        <taxon>Endopterygota</taxon>
        <taxon>Lepidoptera</taxon>
        <taxon>Glossata</taxon>
        <taxon>Ditrysia</taxon>
        <taxon>Papilionoidea</taxon>
        <taxon>Nymphalidae</taxon>
        <taxon>Satyrinae</taxon>
        <taxon>Satyrini</taxon>
        <taxon>Parargina</taxon>
        <taxon>Pararge</taxon>
    </lineage>
</organism>
<gene>
    <name evidence="2" type="primary">jg604</name>
    <name evidence="2" type="ORF">PAEG_LOCUS19547</name>
</gene>
<name>A0A8S4RX44_9NEOP</name>
<dbReference type="OrthoDB" id="10012075at2759"/>
<dbReference type="EMBL" id="CAKXAJ010025745">
    <property type="protein sequence ID" value="CAH2243398.1"/>
    <property type="molecule type" value="Genomic_DNA"/>
</dbReference>
<accession>A0A8S4RX44</accession>
<dbReference type="InterPro" id="IPR036179">
    <property type="entry name" value="Ig-like_dom_sf"/>
</dbReference>
<feature type="compositionally biased region" description="Acidic residues" evidence="1">
    <location>
        <begin position="67"/>
        <end position="76"/>
    </location>
</feature>
<proteinExistence type="predicted"/>
<evidence type="ECO:0000313" key="2">
    <source>
        <dbReference type="EMBL" id="CAH2243398.1"/>
    </source>
</evidence>
<comment type="caution">
    <text evidence="2">The sequence shown here is derived from an EMBL/GenBank/DDBJ whole genome shotgun (WGS) entry which is preliminary data.</text>
</comment>
<sequence>MIISNDKYYMSEINSSAYSVQMRLVVRNIQTGDFTGYRCISKNSIGDAEGNIRLYEMELPNRKNRVDDDDSDLEETNDVRSSLQGSLREGGHRAEDAGFLGGGGPPLASATRVTPYAIFLISALVYAAS</sequence>